<dbReference type="PANTHER" id="PTHR30270">
    <property type="entry name" value="THIAMINE-MONOPHOSPHATE KINASE"/>
    <property type="match status" value="1"/>
</dbReference>
<dbReference type="GO" id="GO:0005524">
    <property type="term" value="F:ATP binding"/>
    <property type="evidence" value="ECO:0007669"/>
    <property type="project" value="UniProtKB-UniRule"/>
</dbReference>
<dbReference type="Gene3D" id="3.30.1330.10">
    <property type="entry name" value="PurM-like, N-terminal domain"/>
    <property type="match status" value="1"/>
</dbReference>
<feature type="domain" description="PurM-like N-terminal" evidence="2">
    <location>
        <begin position="37"/>
        <end position="150"/>
    </location>
</feature>
<dbReference type="InterPro" id="IPR010918">
    <property type="entry name" value="PurM-like_C_dom"/>
</dbReference>
<dbReference type="SUPFAM" id="SSF55326">
    <property type="entry name" value="PurM N-terminal domain-like"/>
    <property type="match status" value="1"/>
</dbReference>
<feature type="binding site" evidence="1">
    <location>
        <position position="232"/>
    </location>
    <ligand>
        <name>Mg(2+)</name>
        <dbReference type="ChEBI" id="CHEBI:18420"/>
        <label>3</label>
    </ligand>
</feature>
<dbReference type="InterPro" id="IPR036921">
    <property type="entry name" value="PurM-like_N_sf"/>
</dbReference>
<dbReference type="Gene3D" id="3.90.650.10">
    <property type="entry name" value="PurM-like C-terminal domain"/>
    <property type="match status" value="1"/>
</dbReference>
<keyword evidence="1" id="KW-0479">Metal-binding</keyword>
<feature type="binding site" evidence="1">
    <location>
        <position position="330"/>
    </location>
    <ligand>
        <name>substrate</name>
    </ligand>
</feature>
<comment type="miscellaneous">
    <text evidence="1">Reaction mechanism of ThiL seems to utilize a direct, inline transfer of the gamma-phosphate of ATP to TMP rather than a phosphorylated enzyme intermediate.</text>
</comment>
<dbReference type="KEGG" id="serw:FY030_10015"/>
<feature type="binding site" evidence="1">
    <location>
        <position position="234"/>
    </location>
    <ligand>
        <name>ATP</name>
        <dbReference type="ChEBI" id="CHEBI:30616"/>
    </ligand>
</feature>
<feature type="binding site" evidence="1">
    <location>
        <position position="39"/>
    </location>
    <ligand>
        <name>Mg(2+)</name>
        <dbReference type="ChEBI" id="CHEBI:18420"/>
        <label>4</label>
    </ligand>
</feature>
<dbReference type="CDD" id="cd02194">
    <property type="entry name" value="ThiL"/>
    <property type="match status" value="1"/>
</dbReference>
<feature type="binding site" evidence="1">
    <location>
        <position position="283"/>
    </location>
    <ligand>
        <name>substrate</name>
    </ligand>
</feature>
<feature type="binding site" evidence="1">
    <location>
        <position position="55"/>
    </location>
    <ligand>
        <name>Mg(2+)</name>
        <dbReference type="ChEBI" id="CHEBI:18420"/>
        <label>1</label>
    </ligand>
</feature>
<keyword evidence="1" id="KW-0460">Magnesium</keyword>
<feature type="binding site" evidence="1">
    <location>
        <position position="84"/>
    </location>
    <ligand>
        <name>Mg(2+)</name>
        <dbReference type="ChEBI" id="CHEBI:18420"/>
        <label>3</label>
    </ligand>
</feature>
<feature type="binding site" evidence="1">
    <location>
        <position position="132"/>
    </location>
    <ligand>
        <name>Mg(2+)</name>
        <dbReference type="ChEBI" id="CHEBI:18420"/>
        <label>1</label>
    </ligand>
</feature>
<name>A0A5J6VA59_9MICO</name>
<dbReference type="OrthoDB" id="9802811at2"/>
<dbReference type="Pfam" id="PF02769">
    <property type="entry name" value="AIRS_C"/>
    <property type="match status" value="1"/>
</dbReference>
<dbReference type="NCBIfam" id="TIGR01379">
    <property type="entry name" value="thiL"/>
    <property type="match status" value="1"/>
</dbReference>
<dbReference type="AlphaFoldDB" id="A0A5J6VA59"/>
<dbReference type="GO" id="GO:0009030">
    <property type="term" value="F:thiamine-phosphate kinase activity"/>
    <property type="evidence" value="ECO:0007669"/>
    <property type="project" value="UniProtKB-UniRule"/>
</dbReference>
<evidence type="ECO:0000259" key="3">
    <source>
        <dbReference type="Pfam" id="PF02769"/>
    </source>
</evidence>
<feature type="binding site" evidence="1">
    <location>
        <position position="54"/>
    </location>
    <ligand>
        <name>Mg(2+)</name>
        <dbReference type="ChEBI" id="CHEBI:18420"/>
        <label>1</label>
    </ligand>
</feature>
<keyword evidence="1 4" id="KW-0808">Transferase</keyword>
<gene>
    <name evidence="1 4" type="primary">thiL</name>
    <name evidence="4" type="ORF">FY030_10015</name>
</gene>
<evidence type="ECO:0000259" key="2">
    <source>
        <dbReference type="Pfam" id="PF00586"/>
    </source>
</evidence>
<dbReference type="Proteomes" id="UP000326546">
    <property type="component" value="Chromosome"/>
</dbReference>
<feature type="binding site" evidence="1">
    <location>
        <position position="84"/>
    </location>
    <ligand>
        <name>Mg(2+)</name>
        <dbReference type="ChEBI" id="CHEBI:18420"/>
        <label>2</label>
    </ligand>
</feature>
<feature type="binding site" evidence="1">
    <location>
        <position position="39"/>
    </location>
    <ligand>
        <name>Mg(2+)</name>
        <dbReference type="ChEBI" id="CHEBI:18420"/>
        <label>3</label>
    </ligand>
</feature>
<feature type="binding site" evidence="1">
    <location>
        <position position="161"/>
    </location>
    <ligand>
        <name>ATP</name>
        <dbReference type="ChEBI" id="CHEBI:30616"/>
    </ligand>
</feature>
<reference evidence="4 5" key="1">
    <citation type="submission" date="2019-09" db="EMBL/GenBank/DDBJ databases">
        <title>Serinicoccus pratensis sp. nov., isolated from meadow soil.</title>
        <authorList>
            <person name="Zhang W."/>
        </authorList>
    </citation>
    <scope>NUCLEOTIDE SEQUENCE [LARGE SCALE GENOMIC DNA]</scope>
    <source>
        <strain evidence="4 5">W204</strain>
    </source>
</reference>
<evidence type="ECO:0000313" key="5">
    <source>
        <dbReference type="Proteomes" id="UP000326546"/>
    </source>
</evidence>
<dbReference type="Pfam" id="PF00586">
    <property type="entry name" value="AIRS"/>
    <property type="match status" value="1"/>
</dbReference>
<comment type="pathway">
    <text evidence="1">Cofactor biosynthesis; thiamine diphosphate biosynthesis; thiamine diphosphate from thiamine phosphate: step 1/1.</text>
</comment>
<feature type="binding site" evidence="1">
    <location>
        <position position="55"/>
    </location>
    <ligand>
        <name>Mg(2+)</name>
        <dbReference type="ChEBI" id="CHEBI:18420"/>
        <label>2</label>
    </ligand>
</feature>
<sequence length="335" mass="33432">MPSPGPTLGEVGESGVLEQVFAALEGSPSAGVQVGPGDDTALLKVRRGALLATTDTMVRGPDWRDDWSTAFDVGVKAVTQNLADLAAMGGTGTGLLVTLVAERSLPLAWARELTEGLAWGCTRAGVPVLGGDLNGAGDEVVMVSITALGELGEDVQKPVLRSGARAGDVVAVSGPLGRSAAGLALLLEHGEDAGSVAPGDLVAELLAHHLRPLTDLTQGPAAARLGATAMIDVSDGLVRDGDRVARASGVVLELAKEAVAALADRLAPAVGGSALGCVLGGGEEHELLACFPGEPPAGWTVLGRVIDLPAGGAPGVVLGGSCLDPRTGGWDHFGG</sequence>
<comment type="similarity">
    <text evidence="1">Belongs to the thiamine-monophosphate kinase family.</text>
</comment>
<dbReference type="GO" id="GO:0000287">
    <property type="term" value="F:magnesium ion binding"/>
    <property type="evidence" value="ECO:0007669"/>
    <property type="project" value="UniProtKB-UniRule"/>
</dbReference>
<comment type="caution">
    <text evidence="1">Lacks conserved residue(s) required for the propagation of feature annotation.</text>
</comment>
<comment type="function">
    <text evidence="1">Catalyzes the ATP-dependent phosphorylation of thiamine-monophosphate (TMP) to form thiamine-pyrophosphate (TPP), the active form of vitamin B1.</text>
</comment>
<dbReference type="SUPFAM" id="SSF56042">
    <property type="entry name" value="PurM C-terminal domain-like"/>
    <property type="match status" value="1"/>
</dbReference>
<evidence type="ECO:0000256" key="1">
    <source>
        <dbReference type="HAMAP-Rule" id="MF_02128"/>
    </source>
</evidence>
<dbReference type="PIRSF" id="PIRSF005303">
    <property type="entry name" value="Thiam_monoph_kin"/>
    <property type="match status" value="1"/>
</dbReference>
<keyword evidence="1 4" id="KW-0418">Kinase</keyword>
<dbReference type="InterPro" id="IPR016188">
    <property type="entry name" value="PurM-like_N"/>
</dbReference>
<feature type="domain" description="PurM-like C-terminal" evidence="3">
    <location>
        <begin position="165"/>
        <end position="262"/>
    </location>
</feature>
<dbReference type="PANTHER" id="PTHR30270:SF0">
    <property type="entry name" value="THIAMINE-MONOPHOSPHATE KINASE"/>
    <property type="match status" value="1"/>
</dbReference>
<feature type="binding site" evidence="1">
    <location>
        <position position="53"/>
    </location>
    <ligand>
        <name>Mg(2+)</name>
        <dbReference type="ChEBI" id="CHEBI:18420"/>
        <label>4</label>
    </ligand>
</feature>
<feature type="binding site" evidence="1">
    <location>
        <position position="62"/>
    </location>
    <ligand>
        <name>substrate</name>
    </ligand>
</feature>
<accession>A0A5J6VA59</accession>
<dbReference type="GO" id="GO:0009229">
    <property type="term" value="P:thiamine diphosphate biosynthetic process"/>
    <property type="evidence" value="ECO:0007669"/>
    <property type="project" value="UniProtKB-UniRule"/>
</dbReference>
<keyword evidence="1" id="KW-0067">ATP-binding</keyword>
<dbReference type="UniPathway" id="UPA00060">
    <property type="reaction ID" value="UER00142"/>
</dbReference>
<evidence type="ECO:0000313" key="4">
    <source>
        <dbReference type="EMBL" id="QFG70274.1"/>
    </source>
</evidence>
<keyword evidence="1" id="KW-0784">Thiamine biosynthesis</keyword>
<dbReference type="InterPro" id="IPR036676">
    <property type="entry name" value="PurM-like_C_sf"/>
</dbReference>
<feature type="binding site" evidence="1">
    <location>
        <begin position="131"/>
        <end position="132"/>
    </location>
    <ligand>
        <name>ATP</name>
        <dbReference type="ChEBI" id="CHEBI:30616"/>
    </ligand>
</feature>
<protein>
    <recommendedName>
        <fullName evidence="1">Thiamine-monophosphate kinase</fullName>
        <shortName evidence="1">TMP kinase</shortName>
        <shortName evidence="1">Thiamine-phosphate kinase</shortName>
        <ecNumber evidence="1">2.7.4.16</ecNumber>
    </recommendedName>
</protein>
<comment type="catalytic activity">
    <reaction evidence="1">
        <text>thiamine phosphate + ATP = thiamine diphosphate + ADP</text>
        <dbReference type="Rhea" id="RHEA:15913"/>
        <dbReference type="ChEBI" id="CHEBI:30616"/>
        <dbReference type="ChEBI" id="CHEBI:37575"/>
        <dbReference type="ChEBI" id="CHEBI:58937"/>
        <dbReference type="ChEBI" id="CHEBI:456216"/>
        <dbReference type="EC" id="2.7.4.16"/>
    </reaction>
</comment>
<dbReference type="EC" id="2.7.4.16" evidence="1"/>
<feature type="binding site" evidence="1">
    <location>
        <position position="84"/>
    </location>
    <ligand>
        <name>Mg(2+)</name>
        <dbReference type="ChEBI" id="CHEBI:18420"/>
        <label>4</label>
    </ligand>
</feature>
<dbReference type="EMBL" id="CP044427">
    <property type="protein sequence ID" value="QFG70274.1"/>
    <property type="molecule type" value="Genomic_DNA"/>
</dbReference>
<proteinExistence type="inferred from homology"/>
<dbReference type="HAMAP" id="MF_02128">
    <property type="entry name" value="TMP_kinase"/>
    <property type="match status" value="1"/>
</dbReference>
<dbReference type="InterPro" id="IPR006283">
    <property type="entry name" value="ThiL-like"/>
</dbReference>
<organism evidence="4 5">
    <name type="scientific">Ornithinimicrobium pratense</name>
    <dbReference type="NCBI Taxonomy" id="2593973"/>
    <lineage>
        <taxon>Bacteria</taxon>
        <taxon>Bacillati</taxon>
        <taxon>Actinomycetota</taxon>
        <taxon>Actinomycetes</taxon>
        <taxon>Micrococcales</taxon>
        <taxon>Ornithinimicrobiaceae</taxon>
        <taxon>Ornithinimicrobium</taxon>
    </lineage>
</organism>
<feature type="binding site" evidence="1">
    <location>
        <position position="235"/>
    </location>
    <ligand>
        <name>Mg(2+)</name>
        <dbReference type="ChEBI" id="CHEBI:18420"/>
        <label>5</label>
    </ligand>
</feature>
<dbReference type="GO" id="GO:0009228">
    <property type="term" value="P:thiamine biosynthetic process"/>
    <property type="evidence" value="ECO:0007669"/>
    <property type="project" value="UniProtKB-KW"/>
</dbReference>
<keyword evidence="1" id="KW-0547">Nucleotide-binding</keyword>
<keyword evidence="5" id="KW-1185">Reference proteome</keyword>